<dbReference type="SMART" id="SM00028">
    <property type="entry name" value="TPR"/>
    <property type="match status" value="2"/>
</dbReference>
<organism evidence="2 3">
    <name type="scientific">Saccharothrix espanaensis (strain ATCC 51144 / DSM 44229 / JCM 9112 / NBRC 15066 / NRRL 15764)</name>
    <dbReference type="NCBI Taxonomy" id="1179773"/>
    <lineage>
        <taxon>Bacteria</taxon>
        <taxon>Bacillati</taxon>
        <taxon>Actinomycetota</taxon>
        <taxon>Actinomycetes</taxon>
        <taxon>Pseudonocardiales</taxon>
        <taxon>Pseudonocardiaceae</taxon>
        <taxon>Saccharothrix</taxon>
    </lineage>
</organism>
<dbReference type="InterPro" id="IPR019734">
    <property type="entry name" value="TPR_rpt"/>
</dbReference>
<feature type="compositionally biased region" description="Low complexity" evidence="1">
    <location>
        <begin position="303"/>
        <end position="318"/>
    </location>
</feature>
<dbReference type="InterPro" id="IPR011990">
    <property type="entry name" value="TPR-like_helical_dom_sf"/>
</dbReference>
<evidence type="ECO:0000313" key="3">
    <source>
        <dbReference type="Proteomes" id="UP000006281"/>
    </source>
</evidence>
<dbReference type="AlphaFoldDB" id="K0JNR0"/>
<gene>
    <name evidence="2" type="ordered locus">BN6_02880</name>
</gene>
<dbReference type="SUPFAM" id="SSF48452">
    <property type="entry name" value="TPR-like"/>
    <property type="match status" value="1"/>
</dbReference>
<evidence type="ECO:0000313" key="2">
    <source>
        <dbReference type="EMBL" id="CCH27620.1"/>
    </source>
</evidence>
<reference evidence="2 3" key="1">
    <citation type="journal article" date="2012" name="BMC Genomics">
        <title>Complete genome sequence of Saccharothrix espanaensis DSM 44229T and comparison to the other completely sequenced Pseudonocardiaceae.</title>
        <authorList>
            <person name="Strobel T."/>
            <person name="Al-Dilaimi A."/>
            <person name="Blom J."/>
            <person name="Gessner A."/>
            <person name="Kalinowski J."/>
            <person name="Luzhetska M."/>
            <person name="Puhler A."/>
            <person name="Szczepanowski R."/>
            <person name="Bechthold A."/>
            <person name="Ruckert C."/>
        </authorList>
    </citation>
    <scope>NUCLEOTIDE SEQUENCE [LARGE SCALE GENOMIC DNA]</scope>
    <source>
        <strain evidence="3">ATCC 51144 / DSM 44229 / JCM 9112 / NBRC 15066 / NRRL 15764</strain>
    </source>
</reference>
<evidence type="ECO:0000256" key="1">
    <source>
        <dbReference type="SAM" id="MobiDB-lite"/>
    </source>
</evidence>
<sequence length="357" mass="39241">MDHHVDPLTLKEVPTDPTALERLLAAPPPPPLPETYRAWTERGLAARLLRRLDEAEHALVTALALKPGPAAHLRLAHVWQWQGRYAEADAEYARWFDGPSADFAHQHAGRSRYDQGQWRAAEAHFRHALDLRDDEDLRASSALALDAANACATAAEVAPELHRLVIPVHRRSARYLHGERPPHVPVLGDLAAVLAHGPMTLTEVHNLHRYTPGVAEALADNDWLTVDGDQVTATARARTFLDMVNRAHEQAATDLWPAPPTIEVAVGHPMARARTGTAPAAVLFDRLRALRHHRADAHDTARRAANLTPSDPATDTLPPADPTRREIDAATDRAASVPYRALSQEARTALLHTLQTL</sequence>
<proteinExistence type="predicted"/>
<dbReference type="Gene3D" id="1.25.40.10">
    <property type="entry name" value="Tetratricopeptide repeat domain"/>
    <property type="match status" value="1"/>
</dbReference>
<dbReference type="Proteomes" id="UP000006281">
    <property type="component" value="Chromosome"/>
</dbReference>
<dbReference type="HOGENOM" id="CLU_775869_0_0_11"/>
<feature type="region of interest" description="Disordered" evidence="1">
    <location>
        <begin position="297"/>
        <end position="324"/>
    </location>
</feature>
<evidence type="ECO:0008006" key="4">
    <source>
        <dbReference type="Google" id="ProtNLM"/>
    </source>
</evidence>
<protein>
    <recommendedName>
        <fullName evidence="4">Tetratricopeptide repeat protein</fullName>
    </recommendedName>
</protein>
<name>K0JNR0_SACES</name>
<keyword evidence="3" id="KW-1185">Reference proteome</keyword>
<dbReference type="KEGG" id="sesp:BN6_02880"/>
<dbReference type="EMBL" id="HE804045">
    <property type="protein sequence ID" value="CCH27620.1"/>
    <property type="molecule type" value="Genomic_DNA"/>
</dbReference>
<dbReference type="PATRIC" id="fig|1179773.3.peg.292"/>
<dbReference type="eggNOG" id="COG0457">
    <property type="taxonomic scope" value="Bacteria"/>
</dbReference>
<dbReference type="STRING" id="1179773.BN6_02880"/>
<accession>K0JNR0</accession>